<dbReference type="InterPro" id="IPR006050">
    <property type="entry name" value="DNA_photolyase_N"/>
</dbReference>
<dbReference type="Gene3D" id="1.25.40.80">
    <property type="match status" value="1"/>
</dbReference>
<dbReference type="PROSITE" id="PS51645">
    <property type="entry name" value="PHR_CRY_ALPHA_BETA"/>
    <property type="match status" value="1"/>
</dbReference>
<keyword evidence="6 12" id="KW-0274">FAD</keyword>
<dbReference type="OrthoDB" id="9772484at2"/>
<dbReference type="PANTHER" id="PTHR11455:SF9">
    <property type="entry name" value="CRYPTOCHROME CIRCADIAN CLOCK 5 ISOFORM X1"/>
    <property type="match status" value="1"/>
</dbReference>
<organism evidence="16 17">
    <name type="scientific">Veronia pacifica</name>
    <dbReference type="NCBI Taxonomy" id="1080227"/>
    <lineage>
        <taxon>Bacteria</taxon>
        <taxon>Pseudomonadati</taxon>
        <taxon>Pseudomonadota</taxon>
        <taxon>Gammaproteobacteria</taxon>
        <taxon>Vibrionales</taxon>
        <taxon>Vibrionaceae</taxon>
        <taxon>Veronia</taxon>
    </lineage>
</organism>
<feature type="binding site" evidence="12">
    <location>
        <begin position="377"/>
        <end position="379"/>
    </location>
    <ligand>
        <name>FAD</name>
        <dbReference type="ChEBI" id="CHEBI:57692"/>
    </ligand>
</feature>
<dbReference type="InterPro" id="IPR036134">
    <property type="entry name" value="Crypto/Photolyase_FAD-like_sf"/>
</dbReference>
<dbReference type="PROSITE" id="PS00394">
    <property type="entry name" value="DNA_PHOTOLYASES_1_1"/>
    <property type="match status" value="1"/>
</dbReference>
<sequence length="481" mass="55561">MKLVWFRRDLRIKDNPALADACRTGEPVAAIYVATPEQWKSHFVSPRQADLIQRRLEVIRQELEALNIPMLFKVVDNFSDIPVLLAEICQQYQVSDVYCNRDYEYDEIDRDNAVAGTLSLTRIGFHVFDGKCILPPGSVTTGAGKPFQVFTPFKKAWLKIIQSTDYSPLKQPGQIAPTALTKSLIDEAKEIDLRYWHEDSLSWPVDDNTIIQRLRDYCSYRVTKYHQLRDIPSEPATSQLSAYLAIGAISPRQCLARLITEHRDCFSDVKEGPQTWLSEIIWREFYQHVIAINPDLCKGEAFLCWETHISWKHDEILFEKWKQGKTGVPIVDAGMRQLNETGWMHNRLRMIVASFLVKDLHIDWRWGEQYFMSKLIDGDFASNNGGWQWSASVGLDAQPYFRIFNPFTQSKKFDPEGIFIRRWVKELESVSAKHIHEPYNKGYATGSPLSYPKPIVDHSLARKEALSFFEAAKNHKSEQRA</sequence>
<dbReference type="SUPFAM" id="SSF48173">
    <property type="entry name" value="Cryptochrome/photolyase FAD-binding domain"/>
    <property type="match status" value="1"/>
</dbReference>
<dbReference type="InterPro" id="IPR005101">
    <property type="entry name" value="Cryptochr/Photolyase_FAD-bd"/>
</dbReference>
<evidence type="ECO:0000256" key="11">
    <source>
        <dbReference type="ARBA" id="ARBA00083107"/>
    </source>
</evidence>
<feature type="site" description="Electron transfer via tryptophanyl radical" evidence="13">
    <location>
        <position position="311"/>
    </location>
</feature>
<dbReference type="EC" id="4.1.99.3" evidence="3"/>
<evidence type="ECO:0000256" key="2">
    <source>
        <dbReference type="ARBA" id="ARBA00005862"/>
    </source>
</evidence>
<reference evidence="16 17" key="1">
    <citation type="submission" date="2016-05" db="EMBL/GenBank/DDBJ databases">
        <title>Genomic Taxonomy of the Vibrionaceae.</title>
        <authorList>
            <person name="Gomez-Gil B."/>
            <person name="Enciso-Ibarra J."/>
        </authorList>
    </citation>
    <scope>NUCLEOTIDE SEQUENCE [LARGE SCALE GENOMIC DNA]</scope>
    <source>
        <strain evidence="16 17">CAIM 1920</strain>
    </source>
</reference>
<dbReference type="Pfam" id="PF03441">
    <property type="entry name" value="FAD_binding_7"/>
    <property type="match status" value="1"/>
</dbReference>
<feature type="site" description="Electron transfer via tryptophanyl radical" evidence="13">
    <location>
        <position position="364"/>
    </location>
</feature>
<comment type="function">
    <text evidence="10">Involved in repair of UV radiation-induced DNA damage. Catalyzes the light-dependent monomerization (300-600 nm) of cyclobutyl pyrimidine dimers (in cis-syn configuration), which are formed between adjacent bases on the same DNA strand upon exposure to ultraviolet radiation.</text>
</comment>
<evidence type="ECO:0000256" key="4">
    <source>
        <dbReference type="ARBA" id="ARBA00014046"/>
    </source>
</evidence>
<dbReference type="AlphaFoldDB" id="A0A1C3EMV7"/>
<dbReference type="EMBL" id="LYBM01000007">
    <property type="protein sequence ID" value="ODA34570.1"/>
    <property type="molecule type" value="Genomic_DNA"/>
</dbReference>
<dbReference type="GO" id="GO:0009416">
    <property type="term" value="P:response to light stimulus"/>
    <property type="evidence" value="ECO:0007669"/>
    <property type="project" value="TreeGrafter"/>
</dbReference>
<gene>
    <name evidence="16" type="ORF">A8L45_06270</name>
</gene>
<name>A0A1C3EMV7_9GAMM</name>
<keyword evidence="16" id="KW-0456">Lyase</keyword>
<dbReference type="Gene3D" id="1.10.579.10">
    <property type="entry name" value="DNA Cyclobutane Dipyrimidine Photolyase, subunit A, domain 3"/>
    <property type="match status" value="1"/>
</dbReference>
<comment type="catalytic activity">
    <reaction evidence="9">
        <text>cyclobutadipyrimidine (in DNA) = 2 pyrimidine residues (in DNA).</text>
        <dbReference type="EC" id="4.1.99.3"/>
    </reaction>
</comment>
<dbReference type="RefSeq" id="WP_068900321.1">
    <property type="nucleotide sequence ID" value="NZ_JBHUIF010000015.1"/>
</dbReference>
<feature type="site" description="Electron transfer via tryptophanyl radical" evidence="13">
    <location>
        <position position="387"/>
    </location>
</feature>
<dbReference type="InterPro" id="IPR036155">
    <property type="entry name" value="Crypto/Photolyase_N_sf"/>
</dbReference>
<dbReference type="InterPro" id="IPR014729">
    <property type="entry name" value="Rossmann-like_a/b/a_fold"/>
</dbReference>
<dbReference type="InterPro" id="IPR018394">
    <property type="entry name" value="DNA_photolyase_1_CS_C"/>
</dbReference>
<protein>
    <recommendedName>
        <fullName evidence="4">Deoxyribodipyrimidine photo-lyase</fullName>
        <ecNumber evidence="3">4.1.99.3</ecNumber>
    </recommendedName>
    <alternativeName>
        <fullName evidence="8">DNA photolyase</fullName>
    </alternativeName>
    <alternativeName>
        <fullName evidence="11">Photoreactivating enzyme</fullName>
    </alternativeName>
</protein>
<dbReference type="NCBIfam" id="NF007955">
    <property type="entry name" value="PRK10674.1"/>
    <property type="match status" value="1"/>
</dbReference>
<dbReference type="PANTHER" id="PTHR11455">
    <property type="entry name" value="CRYPTOCHROME"/>
    <property type="match status" value="1"/>
</dbReference>
<evidence type="ECO:0000256" key="3">
    <source>
        <dbReference type="ARBA" id="ARBA00013149"/>
    </source>
</evidence>
<dbReference type="PROSITE" id="PS00691">
    <property type="entry name" value="DNA_PHOTOLYASES_1_2"/>
    <property type="match status" value="1"/>
</dbReference>
<evidence type="ECO:0000256" key="1">
    <source>
        <dbReference type="ARBA" id="ARBA00001932"/>
    </source>
</evidence>
<evidence type="ECO:0000256" key="7">
    <source>
        <dbReference type="ARBA" id="ARBA00022991"/>
    </source>
</evidence>
<dbReference type="SUPFAM" id="SSF52425">
    <property type="entry name" value="Cryptochrome/photolyase, N-terminal domain"/>
    <property type="match status" value="1"/>
</dbReference>
<feature type="binding site" evidence="12">
    <location>
        <begin position="237"/>
        <end position="241"/>
    </location>
    <ligand>
        <name>FAD</name>
        <dbReference type="ChEBI" id="CHEBI:57692"/>
    </ligand>
</feature>
<evidence type="ECO:0000256" key="13">
    <source>
        <dbReference type="PIRSR" id="PIRSR602081-2"/>
    </source>
</evidence>
<keyword evidence="5 12" id="KW-0285">Flavoprotein</keyword>
<dbReference type="GO" id="GO:0000719">
    <property type="term" value="P:photoreactive repair"/>
    <property type="evidence" value="ECO:0007669"/>
    <property type="project" value="UniProtKB-ARBA"/>
</dbReference>
<keyword evidence="7 14" id="KW-0157">Chromophore</keyword>
<feature type="binding site" evidence="12">
    <location>
        <position position="225"/>
    </location>
    <ligand>
        <name>FAD</name>
        <dbReference type="ChEBI" id="CHEBI:57692"/>
    </ligand>
</feature>
<comment type="similarity">
    <text evidence="14">Belongs to the DNA photolyase family.</text>
</comment>
<evidence type="ECO:0000256" key="14">
    <source>
        <dbReference type="RuleBase" id="RU004182"/>
    </source>
</evidence>
<comment type="cofactor">
    <cofactor evidence="12">
        <name>FAD</name>
        <dbReference type="ChEBI" id="CHEBI:57692"/>
    </cofactor>
    <text evidence="12">Binds 1 FAD per subunit.</text>
</comment>
<dbReference type="Proteomes" id="UP000094936">
    <property type="component" value="Unassembled WGS sequence"/>
</dbReference>
<dbReference type="STRING" id="1080227.A8L45_06270"/>
<feature type="binding site" evidence="12">
    <location>
        <position position="276"/>
    </location>
    <ligand>
        <name>FAD</name>
        <dbReference type="ChEBI" id="CHEBI:57692"/>
    </ligand>
</feature>
<dbReference type="Gene3D" id="3.40.50.620">
    <property type="entry name" value="HUPs"/>
    <property type="match status" value="1"/>
</dbReference>
<feature type="domain" description="Photolyase/cryptochrome alpha/beta" evidence="15">
    <location>
        <begin position="1"/>
        <end position="133"/>
    </location>
</feature>
<evidence type="ECO:0000259" key="15">
    <source>
        <dbReference type="PROSITE" id="PS51645"/>
    </source>
</evidence>
<evidence type="ECO:0000256" key="10">
    <source>
        <dbReference type="ARBA" id="ARBA00059220"/>
    </source>
</evidence>
<evidence type="ECO:0000256" key="5">
    <source>
        <dbReference type="ARBA" id="ARBA00022630"/>
    </source>
</evidence>
<dbReference type="FunFam" id="1.10.579.10:FF:000003">
    <property type="entry name" value="Deoxyribodipyrimidine photo-lyase"/>
    <property type="match status" value="1"/>
</dbReference>
<evidence type="ECO:0000256" key="6">
    <source>
        <dbReference type="ARBA" id="ARBA00022827"/>
    </source>
</evidence>
<dbReference type="GO" id="GO:0003904">
    <property type="term" value="F:deoxyribodipyrimidine photo-lyase activity"/>
    <property type="evidence" value="ECO:0007669"/>
    <property type="project" value="UniProtKB-EC"/>
</dbReference>
<dbReference type="PRINTS" id="PR00147">
    <property type="entry name" value="DNAPHOTLYASE"/>
</dbReference>
<dbReference type="GO" id="GO:0003677">
    <property type="term" value="F:DNA binding"/>
    <property type="evidence" value="ECO:0007669"/>
    <property type="project" value="TreeGrafter"/>
</dbReference>
<comment type="similarity">
    <text evidence="2">Belongs to the DNA photolyase class-1 family.</text>
</comment>
<keyword evidence="17" id="KW-1185">Reference proteome</keyword>
<comment type="cofactor">
    <cofactor evidence="1">
        <name>(6R)-5,10-methylene-5,6,7,8-tetrahydrofolate</name>
        <dbReference type="ChEBI" id="CHEBI:15636"/>
    </cofactor>
</comment>
<evidence type="ECO:0000256" key="12">
    <source>
        <dbReference type="PIRSR" id="PIRSR602081-1"/>
    </source>
</evidence>
<dbReference type="InterPro" id="IPR002081">
    <property type="entry name" value="Cryptochrome/DNA_photolyase_1"/>
</dbReference>
<evidence type="ECO:0000256" key="8">
    <source>
        <dbReference type="ARBA" id="ARBA00031671"/>
    </source>
</evidence>
<evidence type="ECO:0000256" key="9">
    <source>
        <dbReference type="ARBA" id="ARBA00033999"/>
    </source>
</evidence>
<accession>A0A1C3EMV7</accession>
<evidence type="ECO:0000313" key="17">
    <source>
        <dbReference type="Proteomes" id="UP000094936"/>
    </source>
</evidence>
<dbReference type="GO" id="GO:0071949">
    <property type="term" value="F:FAD binding"/>
    <property type="evidence" value="ECO:0007669"/>
    <property type="project" value="TreeGrafter"/>
</dbReference>
<evidence type="ECO:0000313" key="16">
    <source>
        <dbReference type="EMBL" id="ODA34570.1"/>
    </source>
</evidence>
<proteinExistence type="inferred from homology"/>
<feature type="binding site" evidence="12">
    <location>
        <begin position="279"/>
        <end position="286"/>
    </location>
    <ligand>
        <name>FAD</name>
        <dbReference type="ChEBI" id="CHEBI:57692"/>
    </ligand>
</feature>
<dbReference type="Pfam" id="PF00875">
    <property type="entry name" value="DNA_photolyase"/>
    <property type="match status" value="1"/>
</dbReference>
<comment type="caution">
    <text evidence="16">The sequence shown here is derived from an EMBL/GenBank/DDBJ whole genome shotgun (WGS) entry which is preliminary data.</text>
</comment>